<protein>
    <submittedName>
        <fullName evidence="3">Glycosyl transferase family 1</fullName>
    </submittedName>
</protein>
<dbReference type="Pfam" id="PF01075">
    <property type="entry name" value="Glyco_transf_9"/>
    <property type="match status" value="1"/>
</dbReference>
<dbReference type="EMBL" id="LPHB01000048">
    <property type="protein sequence ID" value="KWA61582.1"/>
    <property type="molecule type" value="Genomic_DNA"/>
</dbReference>
<organism evidence="3">
    <name type="scientific">Burkholderia stagnalis</name>
    <dbReference type="NCBI Taxonomy" id="1503054"/>
    <lineage>
        <taxon>Bacteria</taxon>
        <taxon>Pseudomonadati</taxon>
        <taxon>Pseudomonadota</taxon>
        <taxon>Betaproteobacteria</taxon>
        <taxon>Burkholderiales</taxon>
        <taxon>Burkholderiaceae</taxon>
        <taxon>Burkholderia</taxon>
        <taxon>Burkholderia cepacia complex</taxon>
    </lineage>
</organism>
<dbReference type="Proteomes" id="UP000068603">
    <property type="component" value="Unassembled WGS sequence"/>
</dbReference>
<name>A0A125JE28_9BURK</name>
<dbReference type="STRING" id="1503054.WT74_12205"/>
<evidence type="ECO:0000313" key="3">
    <source>
        <dbReference type="EMBL" id="KWA61582.1"/>
    </source>
</evidence>
<accession>A0A125JE28</accession>
<dbReference type="GO" id="GO:0009244">
    <property type="term" value="P:lipopolysaccharide core region biosynthetic process"/>
    <property type="evidence" value="ECO:0007669"/>
    <property type="project" value="TreeGrafter"/>
</dbReference>
<keyword evidence="2 3" id="KW-0808">Transferase</keyword>
<dbReference type="AlphaFoldDB" id="A0A125JE28"/>
<evidence type="ECO:0000256" key="2">
    <source>
        <dbReference type="ARBA" id="ARBA00022679"/>
    </source>
</evidence>
<keyword evidence="1" id="KW-0328">Glycosyltransferase</keyword>
<dbReference type="InterPro" id="IPR051199">
    <property type="entry name" value="LPS_LOS_Heptosyltrfase"/>
</dbReference>
<dbReference type="GO" id="GO:0005829">
    <property type="term" value="C:cytosol"/>
    <property type="evidence" value="ECO:0007669"/>
    <property type="project" value="TreeGrafter"/>
</dbReference>
<dbReference type="PANTHER" id="PTHR30160">
    <property type="entry name" value="TETRAACYLDISACCHARIDE 4'-KINASE-RELATED"/>
    <property type="match status" value="1"/>
</dbReference>
<dbReference type="InterPro" id="IPR002201">
    <property type="entry name" value="Glyco_trans_9"/>
</dbReference>
<dbReference type="RefSeq" id="WP_060149742.1">
    <property type="nucleotide sequence ID" value="NZ_LPGD01000069.1"/>
</dbReference>
<gene>
    <name evidence="3" type="ORF">WT44_16320</name>
</gene>
<dbReference type="GO" id="GO:0008713">
    <property type="term" value="F:ADP-heptose-lipopolysaccharide heptosyltransferase activity"/>
    <property type="evidence" value="ECO:0007669"/>
    <property type="project" value="TreeGrafter"/>
</dbReference>
<dbReference type="SUPFAM" id="SSF53756">
    <property type="entry name" value="UDP-Glycosyltransferase/glycogen phosphorylase"/>
    <property type="match status" value="1"/>
</dbReference>
<evidence type="ECO:0000256" key="1">
    <source>
        <dbReference type="ARBA" id="ARBA00022676"/>
    </source>
</evidence>
<sequence length="404" mass="44050">MARSSSPIPAVTASLTLATPPRSILVACTRRIGDVLLTTPLVRSLKRQWPDAQIDMVVFRGTEGVLEHNPDIRRVIVVAQRAKPRERFADAARLWRRYDLACAAISSDRARFYTWFAGRRRVGLVDPERVTWLTRFMLDGIALNRHGDVHTVTSSLAIAETLGVTPCAEVVAPGIGTDPARIARFDALLYGPSALSRTRPHVVLHPAPMFRYKQWREDGWADLIRWARASGFDVALSGGPGAAEIEYAQRIVAAAGEPVANFVGRLTFGETAELIRRARLFVGPDTGATHVAAACGTPTLALFGPSNPVRWGPWPANWPAHDEPWPLRGSAQRGNVYLMQGEGDCVPCKLEGCDRHLESWSRCLTELSAQRVIAVAAALVEGRPAVEAPRESIIDVSALPRGGA</sequence>
<reference evidence="3 4" key="1">
    <citation type="submission" date="2015-11" db="EMBL/GenBank/DDBJ databases">
        <title>Expanding the genomic diversity of Burkholderia species for the development of highly accurate diagnostics.</title>
        <authorList>
            <person name="Sahl J."/>
            <person name="Keim P."/>
            <person name="Wagner D."/>
        </authorList>
    </citation>
    <scope>NUCLEOTIDE SEQUENCE [LARGE SCALE GENOMIC DNA]</scope>
    <source>
        <strain evidence="3 4">MSMB1960WGS</strain>
    </source>
</reference>
<proteinExistence type="predicted"/>
<comment type="caution">
    <text evidence="3">The sequence shown here is derived from an EMBL/GenBank/DDBJ whole genome shotgun (WGS) entry which is preliminary data.</text>
</comment>
<dbReference type="Gene3D" id="3.40.50.2000">
    <property type="entry name" value="Glycogen Phosphorylase B"/>
    <property type="match status" value="2"/>
</dbReference>
<dbReference type="PANTHER" id="PTHR30160:SF1">
    <property type="entry name" value="LIPOPOLYSACCHARIDE 1,2-N-ACETYLGLUCOSAMINETRANSFERASE-RELATED"/>
    <property type="match status" value="1"/>
</dbReference>
<evidence type="ECO:0000313" key="4">
    <source>
        <dbReference type="Proteomes" id="UP000068603"/>
    </source>
</evidence>
<dbReference type="CDD" id="cd03789">
    <property type="entry name" value="GT9_LPS_heptosyltransferase"/>
    <property type="match status" value="1"/>
</dbReference>